<dbReference type="EMBL" id="MK174290">
    <property type="protein sequence ID" value="QBZ81046.1"/>
    <property type="molecule type" value="Genomic_DNA"/>
</dbReference>
<dbReference type="Proteomes" id="UP001237152">
    <property type="component" value="Segment"/>
</dbReference>
<evidence type="ECO:0000313" key="3">
    <source>
        <dbReference type="Proteomes" id="UP001237152"/>
    </source>
</evidence>
<proteinExistence type="predicted"/>
<name>A0A4D6EGY1_9VIRU</name>
<dbReference type="InterPro" id="IPR043884">
    <property type="entry name" value="DUF5848"/>
</dbReference>
<evidence type="ECO:0000313" key="2">
    <source>
        <dbReference type="EMBL" id="QBZ81046.1"/>
    </source>
</evidence>
<sequence length="415" mass="45521">MKNCFLVVFYFLLVILWFLFYVHRAPPTGSEKKKNGGRPTVIDMMPTGDCMATAREYRATAPKVWRAPSDTREVAERLAGMCAWAQEWSHKDMDGMAPIDAVMLGVLAESAGLLGNDDSMDAETAAATLRVYGRFWRGLYGIAAHDAGRTYLPVSPWPPTPRSIAETFLANYTARPREAIEILAELECRFSLRRARFDLTTSRAEERPHMAYAALGLYADGSHHLSLWDSIATDWHPETTVETVEQRHYAQWASAAIAVGRPALAGIVELATHHDLPPVIAYRLHRRVADMLSPLIAQAGSALAVGDLHALCRAAPRLVCLVERFVARPMDLAAAAAVAIVHNSEQLAQSSGISHLCSEMRWLVAAARTLAVKATTPEDAAESLFDAARMLDIKGCDEKMPQEVGIEVAKALAAY</sequence>
<protein>
    <recommendedName>
        <fullName evidence="1">DUF5848 domain-containing protein</fullName>
    </recommendedName>
</protein>
<organism evidence="2 3">
    <name type="scientific">Pandoravirus celtis</name>
    <dbReference type="NCBI Taxonomy" id="2568002"/>
    <lineage>
        <taxon>Viruses</taxon>
        <taxon>Pandoravirus</taxon>
    </lineage>
</organism>
<evidence type="ECO:0000259" key="1">
    <source>
        <dbReference type="Pfam" id="PF19166"/>
    </source>
</evidence>
<gene>
    <name evidence="2" type="ORF">pclt_cds_451</name>
</gene>
<accession>A0A4D6EGY1</accession>
<dbReference type="Pfam" id="PF19166">
    <property type="entry name" value="DUF5848"/>
    <property type="match status" value="1"/>
</dbReference>
<reference evidence="2" key="1">
    <citation type="journal article" date="2019" name="Front. Microbiol.">
        <title>Pandoravirus Celtis Illustrates the Microevolution Processes at Work in the Giant Pandoraviridae Genomes.</title>
        <authorList>
            <person name="Legendre M."/>
            <person name="Alempic J.M."/>
            <person name="Philippe N."/>
            <person name="Lartigue A."/>
            <person name="Jeudy S."/>
            <person name="Poirot O."/>
            <person name="Ta N.T."/>
            <person name="Nin S."/>
            <person name="Coute Y."/>
            <person name="Abergel C."/>
            <person name="Claverie J.M."/>
        </authorList>
    </citation>
    <scope>NUCLEOTIDE SEQUENCE</scope>
</reference>
<feature type="domain" description="DUF5848" evidence="1">
    <location>
        <begin position="103"/>
        <end position="166"/>
    </location>
</feature>